<reference evidence="1 2" key="1">
    <citation type="submission" date="2018-08" db="EMBL/GenBank/DDBJ databases">
        <title>A genome reference for cultivated species of the human gut microbiota.</title>
        <authorList>
            <person name="Zou Y."/>
            <person name="Xue W."/>
            <person name="Luo G."/>
        </authorList>
    </citation>
    <scope>NUCLEOTIDE SEQUENCE [LARGE SCALE GENOMIC DNA]</scope>
    <source>
        <strain evidence="1 2">AF29-11BH</strain>
    </source>
</reference>
<dbReference type="AlphaFoldDB" id="A0A3E2UR22"/>
<proteinExistence type="predicted"/>
<protein>
    <submittedName>
        <fullName evidence="1">ParA family protein</fullName>
    </submittedName>
</protein>
<organism evidence="1 2">
    <name type="scientific">Faecalibacterium prausnitzii</name>
    <dbReference type="NCBI Taxonomy" id="853"/>
    <lineage>
        <taxon>Bacteria</taxon>
        <taxon>Bacillati</taxon>
        <taxon>Bacillota</taxon>
        <taxon>Clostridia</taxon>
        <taxon>Eubacteriales</taxon>
        <taxon>Oscillospiraceae</taxon>
        <taxon>Faecalibacterium</taxon>
    </lineage>
</organism>
<dbReference type="Gene3D" id="3.40.50.300">
    <property type="entry name" value="P-loop containing nucleotide triphosphate hydrolases"/>
    <property type="match status" value="1"/>
</dbReference>
<dbReference type="Proteomes" id="UP000260783">
    <property type="component" value="Unassembled WGS sequence"/>
</dbReference>
<accession>A0A3E2UR22</accession>
<dbReference type="InterPro" id="IPR027417">
    <property type="entry name" value="P-loop_NTPase"/>
</dbReference>
<evidence type="ECO:0000313" key="1">
    <source>
        <dbReference type="EMBL" id="RGB99035.1"/>
    </source>
</evidence>
<gene>
    <name evidence="1" type="ORF">DWZ04_06705</name>
</gene>
<comment type="caution">
    <text evidence="1">The sequence shown here is derived from an EMBL/GenBank/DDBJ whole genome shotgun (WGS) entry which is preliminary data.</text>
</comment>
<sequence length="68" mass="7702">MLPVYGGKIKVFEQGIPRSVRAAEISAEGKSIFAHDPKGKVAEAYRALTKEVLRNAEKRRKHQLEQLR</sequence>
<dbReference type="SUPFAM" id="SSF52540">
    <property type="entry name" value="P-loop containing nucleoside triphosphate hydrolases"/>
    <property type="match status" value="1"/>
</dbReference>
<name>A0A3E2UR22_9FIRM</name>
<dbReference type="EMBL" id="QVEW01000005">
    <property type="protein sequence ID" value="RGB99035.1"/>
    <property type="molecule type" value="Genomic_DNA"/>
</dbReference>
<evidence type="ECO:0000313" key="2">
    <source>
        <dbReference type="Proteomes" id="UP000260783"/>
    </source>
</evidence>